<protein>
    <submittedName>
        <fullName evidence="2">Uncharacterized protein</fullName>
    </submittedName>
</protein>
<dbReference type="Proteomes" id="UP001580346">
    <property type="component" value="Unassembled WGS sequence"/>
</dbReference>
<accession>A0ABV5B0C9</accession>
<feature type="region of interest" description="Disordered" evidence="1">
    <location>
        <begin position="75"/>
        <end position="143"/>
    </location>
</feature>
<sequence length="143" mass="15851">MSGYNYGTGPSNCDNGNCPEQVITAPTKTQYEHIYKKQPVQVIHPIEIVRKYHCCPVYHHSYVYSVRDEFENPLAPDQPLISSYRNKNLKKKSAAGRKAAASRKASVSSARAKMKSKAVSKSSGSKLRSKPGSKFASKSTKKK</sequence>
<evidence type="ECO:0000256" key="1">
    <source>
        <dbReference type="SAM" id="MobiDB-lite"/>
    </source>
</evidence>
<gene>
    <name evidence="2" type="ORF">ACE41H_24525</name>
</gene>
<comment type="caution">
    <text evidence="2">The sequence shown here is derived from an EMBL/GenBank/DDBJ whole genome shotgun (WGS) entry which is preliminary data.</text>
</comment>
<name>A0ABV5B0C9_9BACL</name>
<evidence type="ECO:0000313" key="3">
    <source>
        <dbReference type="Proteomes" id="UP001580346"/>
    </source>
</evidence>
<evidence type="ECO:0000313" key="2">
    <source>
        <dbReference type="EMBL" id="MFB5269926.1"/>
    </source>
</evidence>
<dbReference type="EMBL" id="JBHHMI010000047">
    <property type="protein sequence ID" value="MFB5269926.1"/>
    <property type="molecule type" value="Genomic_DNA"/>
</dbReference>
<feature type="compositionally biased region" description="Low complexity" evidence="1">
    <location>
        <begin position="96"/>
        <end position="111"/>
    </location>
</feature>
<reference evidence="2 3" key="1">
    <citation type="submission" date="2024-09" db="EMBL/GenBank/DDBJ databases">
        <title>Paenibacillus zeirhizospherea sp. nov., isolated from surface of the maize (Zea mays) roots in a horticulture field, Hungary.</title>
        <authorList>
            <person name="Marton D."/>
            <person name="Farkas M."/>
            <person name="Bedics A."/>
            <person name="Toth E."/>
            <person name="Tancsics A."/>
            <person name="Boka K."/>
            <person name="Maroti G."/>
            <person name="Kriszt B."/>
            <person name="Cserhati M."/>
        </authorList>
    </citation>
    <scope>NUCLEOTIDE SEQUENCE [LARGE SCALE GENOMIC DNA]</scope>
    <source>
        <strain evidence="2 3">KCTC 33519</strain>
    </source>
</reference>
<organism evidence="2 3">
    <name type="scientific">Paenibacillus enshidis</name>
    <dbReference type="NCBI Taxonomy" id="1458439"/>
    <lineage>
        <taxon>Bacteria</taxon>
        <taxon>Bacillati</taxon>
        <taxon>Bacillota</taxon>
        <taxon>Bacilli</taxon>
        <taxon>Bacillales</taxon>
        <taxon>Paenibacillaceae</taxon>
        <taxon>Paenibacillus</taxon>
    </lineage>
</organism>
<proteinExistence type="predicted"/>
<dbReference type="RefSeq" id="WP_375358195.1">
    <property type="nucleotide sequence ID" value="NZ_JBHHMI010000047.1"/>
</dbReference>
<keyword evidence="3" id="KW-1185">Reference proteome</keyword>